<dbReference type="GO" id="GO:0015221">
    <property type="term" value="F:lipopolysaccharide transmembrane transporter activity"/>
    <property type="evidence" value="ECO:0007669"/>
    <property type="project" value="InterPro"/>
</dbReference>
<sequence length="187" mass="21251">MNKKNLICLLLIIIVIGVYYNYQKGDASASKSIPNTLDKPIYQSDDMLTDIYDLSGELVYKIESSHVRHFDNSDNTEFDLPNFTFYDQDHLATWHIKAKKATLTNDKHLYLYQDVQLDNLTKDAQLKQVKTDNAVIDLTSQLVTSKDPVIIYGVGFYSTGIGLASDLHTKTANILENVKTYYNTEAK</sequence>
<evidence type="ECO:0000256" key="1">
    <source>
        <dbReference type="ARBA" id="ARBA00022475"/>
    </source>
</evidence>
<evidence type="ECO:0000256" key="6">
    <source>
        <dbReference type="HAMAP-Rule" id="MF_01915"/>
    </source>
</evidence>
<dbReference type="GO" id="GO:0043165">
    <property type="term" value="P:Gram-negative-bacterium-type cell outer membrane assembly"/>
    <property type="evidence" value="ECO:0007669"/>
    <property type="project" value="UniProtKB-UniRule"/>
</dbReference>
<dbReference type="GO" id="GO:0005886">
    <property type="term" value="C:plasma membrane"/>
    <property type="evidence" value="ECO:0007669"/>
    <property type="project" value="UniProtKB-SubCell"/>
</dbReference>
<comment type="similarity">
    <text evidence="6 7">Belongs to the LptC family.</text>
</comment>
<comment type="subunit">
    <text evidence="6">Component of the lipopolysaccharide transport and assembly complex. Interacts with LptA and the LptBFG transporter complex.</text>
</comment>
<dbReference type="GO" id="GO:0017089">
    <property type="term" value="F:glycolipid transfer activity"/>
    <property type="evidence" value="ECO:0007669"/>
    <property type="project" value="TreeGrafter"/>
</dbReference>
<keyword evidence="9" id="KW-1185">Reference proteome</keyword>
<gene>
    <name evidence="6" type="primary">lptC</name>
    <name evidence="8" type="ORF">GA0061080_101910</name>
</gene>
<dbReference type="InterPro" id="IPR052363">
    <property type="entry name" value="LPS_export_LptC"/>
</dbReference>
<evidence type="ECO:0000256" key="5">
    <source>
        <dbReference type="ARBA" id="ARBA00023136"/>
    </source>
</evidence>
<evidence type="ECO:0000256" key="3">
    <source>
        <dbReference type="ARBA" id="ARBA00022692"/>
    </source>
</evidence>
<dbReference type="RefSeq" id="WP_091122871.1">
    <property type="nucleotide sequence ID" value="NZ_FMBA01000019.1"/>
</dbReference>
<keyword evidence="1 6" id="KW-1003">Cell membrane</keyword>
<dbReference type="OrthoDB" id="5659892at2"/>
<dbReference type="HAMAP" id="MF_01915">
    <property type="entry name" value="LPS_assembly_LptC"/>
    <property type="match status" value="1"/>
</dbReference>
<comment type="subcellular location">
    <subcellularLocation>
        <location evidence="6">Cell inner membrane</location>
        <topology evidence="6">Single-pass membrane protein</topology>
    </subcellularLocation>
</comment>
<evidence type="ECO:0000256" key="2">
    <source>
        <dbReference type="ARBA" id="ARBA00022519"/>
    </source>
</evidence>
<dbReference type="InterPro" id="IPR026265">
    <property type="entry name" value="LptC"/>
</dbReference>
<dbReference type="InterPro" id="IPR010664">
    <property type="entry name" value="LipoPS_assembly_LptC-rel"/>
</dbReference>
<reference evidence="9" key="1">
    <citation type="submission" date="2016-08" db="EMBL/GenBank/DDBJ databases">
        <authorList>
            <person name="Varghese N."/>
            <person name="Submissions Spin"/>
        </authorList>
    </citation>
    <scope>NUCLEOTIDE SEQUENCE [LARGE SCALE GENOMIC DNA]</scope>
    <source>
        <strain evidence="9">R-53144</strain>
    </source>
</reference>
<evidence type="ECO:0000313" key="9">
    <source>
        <dbReference type="Proteomes" id="UP000199698"/>
    </source>
</evidence>
<evidence type="ECO:0000256" key="4">
    <source>
        <dbReference type="ARBA" id="ARBA00022989"/>
    </source>
</evidence>
<dbReference type="PIRSF" id="PIRSF028513">
    <property type="entry name" value="LptC"/>
    <property type="match status" value="1"/>
</dbReference>
<comment type="function">
    <text evidence="7">Required for the translocation of lipopolysaccharide (LPS) from the inner membrane to the outer membrane.</text>
</comment>
<dbReference type="Gene3D" id="2.60.450.10">
    <property type="entry name" value="Lipopolysaccharide (LPS) transport protein A like domain"/>
    <property type="match status" value="1"/>
</dbReference>
<organism evidence="8 9">
    <name type="scientific">Gilliamella intestini</name>
    <dbReference type="NCBI Taxonomy" id="1798183"/>
    <lineage>
        <taxon>Bacteria</taxon>
        <taxon>Pseudomonadati</taxon>
        <taxon>Pseudomonadota</taxon>
        <taxon>Gammaproteobacteria</taxon>
        <taxon>Orbales</taxon>
        <taxon>Orbaceae</taxon>
        <taxon>Gilliamella</taxon>
    </lineage>
</organism>
<dbReference type="GO" id="GO:0030288">
    <property type="term" value="C:outer membrane-bounded periplasmic space"/>
    <property type="evidence" value="ECO:0007669"/>
    <property type="project" value="TreeGrafter"/>
</dbReference>
<keyword evidence="5 6" id="KW-0472">Membrane</keyword>
<evidence type="ECO:0000256" key="7">
    <source>
        <dbReference type="PIRNR" id="PIRNR028513"/>
    </source>
</evidence>
<protein>
    <recommendedName>
        <fullName evidence="6 7">Lipopolysaccharide export system protein LptC</fullName>
    </recommendedName>
</protein>
<keyword evidence="3 6" id="KW-0812">Transmembrane</keyword>
<evidence type="ECO:0000313" key="8">
    <source>
        <dbReference type="EMBL" id="SCC04463.1"/>
    </source>
</evidence>
<accession>A0A1C4BC97</accession>
<name>A0A1C4BC97_9GAMM</name>
<dbReference type="AlphaFoldDB" id="A0A1C4BC97"/>
<dbReference type="NCBIfam" id="TIGR04409">
    <property type="entry name" value="LptC_YrbK"/>
    <property type="match status" value="1"/>
</dbReference>
<proteinExistence type="inferred from homology"/>
<dbReference type="EMBL" id="FMBA01000019">
    <property type="protein sequence ID" value="SCC04463.1"/>
    <property type="molecule type" value="Genomic_DNA"/>
</dbReference>
<keyword evidence="2 6" id="KW-0997">Cell inner membrane</keyword>
<dbReference type="Pfam" id="PF06835">
    <property type="entry name" value="LptC"/>
    <property type="match status" value="1"/>
</dbReference>
<dbReference type="PANTHER" id="PTHR37481:SF1">
    <property type="entry name" value="LIPOPOLYSACCHARIDE EXPORT SYSTEM PROTEIN LPTC"/>
    <property type="match status" value="1"/>
</dbReference>
<dbReference type="STRING" id="1798183.GA0061080_101910"/>
<dbReference type="Proteomes" id="UP000199698">
    <property type="component" value="Unassembled WGS sequence"/>
</dbReference>
<dbReference type="PANTHER" id="PTHR37481">
    <property type="entry name" value="LIPOPOLYSACCHARIDE EXPORT SYSTEM PROTEIN LPTC"/>
    <property type="match status" value="1"/>
</dbReference>
<comment type="function">
    <text evidence="6">Involved in the assembly of lipopolysaccharide (LPS). Required for the translocation of LPS from the inner membrane to the outer membrane. Facilitates the transfer of LPS from the inner membrane to the periplasmic protein LptA. Could be a docking site for LptA.</text>
</comment>
<keyword evidence="4 6" id="KW-1133">Transmembrane helix</keyword>